<dbReference type="Pfam" id="PF17762">
    <property type="entry name" value="HTH_ParB"/>
    <property type="match status" value="1"/>
</dbReference>
<sequence>MRIENIPLHLIDEDKDQPRNTFTESTIDELAESIKEIGLLNPIKVRKINDNRYKIIFGNRRYKAFVKLNYEAIPCIISESSDELEIYIEQITENLQRENISPIEEALAFQKLLNDQRWKISKKYLSGKLGKSERYISKKLDLLLFGSDVRKIIHGGNDVIKGALSEEQALRLKKVPIEYRDQLAIKVAQEQLIPDDIERISTLFTDRSRSLTAKEKLLSLKGNDLLSIWFEYEGSKNYDNQFENNSRELSLVNKKQIISHDDEKIIEDYLLRVAPLQEKINQLISRIPTFHSISPDLFDSINEMTLEQRQELLITLNILISNTEAHLEEWRILRIEAERKLKPKDSIKLIKP</sequence>
<dbReference type="SMART" id="SM00470">
    <property type="entry name" value="ParB"/>
    <property type="match status" value="1"/>
</dbReference>
<proteinExistence type="inferred from homology"/>
<comment type="similarity">
    <text evidence="1">Belongs to the ParB family.</text>
</comment>
<evidence type="ECO:0000313" key="4">
    <source>
        <dbReference type="EMBL" id="MBC9785945.1"/>
    </source>
</evidence>
<protein>
    <submittedName>
        <fullName evidence="4">ParB/RepB/Spo0J family partition protein</fullName>
    </submittedName>
</protein>
<evidence type="ECO:0000313" key="5">
    <source>
        <dbReference type="Proteomes" id="UP000617402"/>
    </source>
</evidence>
<comment type="caution">
    <text evidence="4">The sequence shown here is derived from an EMBL/GenBank/DDBJ whole genome shotgun (WGS) entry which is preliminary data.</text>
</comment>
<dbReference type="Pfam" id="PF02195">
    <property type="entry name" value="ParB_N"/>
    <property type="match status" value="1"/>
</dbReference>
<dbReference type="Proteomes" id="UP000617402">
    <property type="component" value="Unassembled WGS sequence"/>
</dbReference>
<keyword evidence="5" id="KW-1185">Reference proteome</keyword>
<reference evidence="4 5" key="1">
    <citation type="submission" date="2020-07" db="EMBL/GenBank/DDBJ databases">
        <title>Draft whole-genome sequence of Heliobacterium chlorum DSM 3682, type strain.</title>
        <authorList>
            <person name="Kyndt J.A."/>
            <person name="Meyer T.E."/>
            <person name="Imhoff J.F."/>
        </authorList>
    </citation>
    <scope>NUCLEOTIDE SEQUENCE [LARGE SCALE GENOMIC DNA]</scope>
    <source>
        <strain evidence="4 5">DSM 3682</strain>
    </source>
</reference>
<name>A0ABR7T592_HELCL</name>
<dbReference type="InterPro" id="IPR041468">
    <property type="entry name" value="HTH_ParB/Spo0J"/>
</dbReference>
<dbReference type="EMBL" id="JACVHF010000021">
    <property type="protein sequence ID" value="MBC9785945.1"/>
    <property type="molecule type" value="Genomic_DNA"/>
</dbReference>
<evidence type="ECO:0000256" key="2">
    <source>
        <dbReference type="ARBA" id="ARBA00022829"/>
    </source>
</evidence>
<evidence type="ECO:0000259" key="3">
    <source>
        <dbReference type="SMART" id="SM00470"/>
    </source>
</evidence>
<dbReference type="InterPro" id="IPR036086">
    <property type="entry name" value="ParB/Sulfiredoxin_sf"/>
</dbReference>
<accession>A0ABR7T592</accession>
<dbReference type="RefSeq" id="WP_188041375.1">
    <property type="nucleotide sequence ID" value="NZ_JACVHF010000021.1"/>
</dbReference>
<gene>
    <name evidence="4" type="ORF">H1S01_15780</name>
</gene>
<dbReference type="InterPro" id="IPR003115">
    <property type="entry name" value="ParB_N"/>
</dbReference>
<dbReference type="SUPFAM" id="SSF110849">
    <property type="entry name" value="ParB/Sulfiredoxin"/>
    <property type="match status" value="1"/>
</dbReference>
<dbReference type="InterPro" id="IPR004437">
    <property type="entry name" value="ParB/RepB/Spo0J"/>
</dbReference>
<dbReference type="NCBIfam" id="TIGR00180">
    <property type="entry name" value="parB_part"/>
    <property type="match status" value="1"/>
</dbReference>
<dbReference type="PANTHER" id="PTHR33375">
    <property type="entry name" value="CHROMOSOME-PARTITIONING PROTEIN PARB-RELATED"/>
    <property type="match status" value="1"/>
</dbReference>
<dbReference type="Gene3D" id="1.10.10.2830">
    <property type="match status" value="1"/>
</dbReference>
<dbReference type="InterPro" id="IPR050336">
    <property type="entry name" value="Chromosome_partition/occlusion"/>
</dbReference>
<dbReference type="PANTHER" id="PTHR33375:SF1">
    <property type="entry name" value="CHROMOSOME-PARTITIONING PROTEIN PARB-RELATED"/>
    <property type="match status" value="1"/>
</dbReference>
<organism evidence="4 5">
    <name type="scientific">Heliobacterium chlorum</name>
    <dbReference type="NCBI Taxonomy" id="2698"/>
    <lineage>
        <taxon>Bacteria</taxon>
        <taxon>Bacillati</taxon>
        <taxon>Bacillota</taxon>
        <taxon>Clostridia</taxon>
        <taxon>Eubacteriales</taxon>
        <taxon>Heliobacteriaceae</taxon>
        <taxon>Heliobacterium</taxon>
    </lineage>
</organism>
<feature type="domain" description="ParB-like N-terminal" evidence="3">
    <location>
        <begin position="4"/>
        <end position="95"/>
    </location>
</feature>
<keyword evidence="2" id="KW-0159">Chromosome partition</keyword>
<evidence type="ECO:0000256" key="1">
    <source>
        <dbReference type="ARBA" id="ARBA00006295"/>
    </source>
</evidence>
<dbReference type="Gene3D" id="3.90.1530.30">
    <property type="match status" value="1"/>
</dbReference>